<dbReference type="Pfam" id="PF13302">
    <property type="entry name" value="Acetyltransf_3"/>
    <property type="match status" value="1"/>
</dbReference>
<dbReference type="EMBL" id="SRJD01000021">
    <property type="protein sequence ID" value="TGA96663.1"/>
    <property type="molecule type" value="Genomic_DNA"/>
</dbReference>
<keyword evidence="2" id="KW-0808">Transferase</keyword>
<keyword evidence="3" id="KW-1185">Reference proteome</keyword>
<dbReference type="OrthoDB" id="452315at2"/>
<sequence>MILGGIRLQITLESERLFLKPLSLNELLNIKNKELGALETAVDIEALDLVDAAVPKKIEKMKKVYEEVHEWYTYWLIIDKNSHRGIGFIGFKGSPDERGYSEVGYSISPRYRKRGLMTEALQTLAEWAQAFRNCKGITAKVLKTNTGSIRVLEHCNFKRVSSDETDHHYALNFHVQNSC</sequence>
<evidence type="ECO:0000313" key="3">
    <source>
        <dbReference type="Proteomes" id="UP000298347"/>
    </source>
</evidence>
<comment type="caution">
    <text evidence="2">The sequence shown here is derived from an EMBL/GenBank/DDBJ whole genome shotgun (WGS) entry which is preliminary data.</text>
</comment>
<dbReference type="Gene3D" id="3.40.630.30">
    <property type="match status" value="1"/>
</dbReference>
<reference evidence="2 3" key="1">
    <citation type="journal article" date="2015" name="Int. J. Syst. Evol. Microbiol.">
        <title>Sporolactobacillus shoreae sp. nov. and Sporolactobacillus spathodeae sp. nov., two spore-forming lactic acid bacteria isolated from tree barks in Thailand.</title>
        <authorList>
            <person name="Thamacharoensuk T."/>
            <person name="Kitahara M."/>
            <person name="Ohkuma M."/>
            <person name="Thongchul N."/>
            <person name="Tanasupawat S."/>
        </authorList>
    </citation>
    <scope>NUCLEOTIDE SEQUENCE [LARGE SCALE GENOMIC DNA]</scope>
    <source>
        <strain evidence="2 3">BK92</strain>
    </source>
</reference>
<dbReference type="GO" id="GO:0016747">
    <property type="term" value="F:acyltransferase activity, transferring groups other than amino-acyl groups"/>
    <property type="evidence" value="ECO:0007669"/>
    <property type="project" value="InterPro"/>
</dbReference>
<dbReference type="InterPro" id="IPR016181">
    <property type="entry name" value="Acyl_CoA_acyltransferase"/>
</dbReference>
<organism evidence="2 3">
    <name type="scientific">Sporolactobacillus shoreae</name>
    <dbReference type="NCBI Taxonomy" id="1465501"/>
    <lineage>
        <taxon>Bacteria</taxon>
        <taxon>Bacillati</taxon>
        <taxon>Bacillota</taxon>
        <taxon>Bacilli</taxon>
        <taxon>Bacillales</taxon>
        <taxon>Sporolactobacillaceae</taxon>
        <taxon>Sporolactobacillus</taxon>
    </lineage>
</organism>
<name>A0A4Z0GIU0_9BACL</name>
<proteinExistence type="predicted"/>
<dbReference type="InterPro" id="IPR051531">
    <property type="entry name" value="N-acetyltransferase"/>
</dbReference>
<dbReference type="PROSITE" id="PS51186">
    <property type="entry name" value="GNAT"/>
    <property type="match status" value="1"/>
</dbReference>
<evidence type="ECO:0000259" key="1">
    <source>
        <dbReference type="PROSITE" id="PS51186"/>
    </source>
</evidence>
<dbReference type="AlphaFoldDB" id="A0A4Z0GIU0"/>
<accession>A0A4Z0GIU0</accession>
<dbReference type="Proteomes" id="UP000298347">
    <property type="component" value="Unassembled WGS sequence"/>
</dbReference>
<protein>
    <submittedName>
        <fullName evidence="2">N-acetyltransferase</fullName>
    </submittedName>
</protein>
<dbReference type="InterPro" id="IPR000182">
    <property type="entry name" value="GNAT_dom"/>
</dbReference>
<dbReference type="SUPFAM" id="SSF55729">
    <property type="entry name" value="Acyl-CoA N-acyltransferases (Nat)"/>
    <property type="match status" value="1"/>
</dbReference>
<gene>
    <name evidence="2" type="ORF">E4665_14745</name>
</gene>
<evidence type="ECO:0000313" key="2">
    <source>
        <dbReference type="EMBL" id="TGA96663.1"/>
    </source>
</evidence>
<dbReference type="PANTHER" id="PTHR43792">
    <property type="entry name" value="GNAT FAMILY, PUTATIVE (AFU_ORTHOLOGUE AFUA_3G00765)-RELATED-RELATED"/>
    <property type="match status" value="1"/>
</dbReference>
<dbReference type="CDD" id="cd04301">
    <property type="entry name" value="NAT_SF"/>
    <property type="match status" value="1"/>
</dbReference>
<feature type="domain" description="N-acetyltransferase" evidence="1">
    <location>
        <begin position="28"/>
        <end position="179"/>
    </location>
</feature>
<dbReference type="PANTHER" id="PTHR43792:SF13">
    <property type="entry name" value="ACETYLTRANSFERASE"/>
    <property type="match status" value="1"/>
</dbReference>